<dbReference type="GO" id="GO:0003677">
    <property type="term" value="F:DNA binding"/>
    <property type="evidence" value="ECO:0007669"/>
    <property type="project" value="UniProtKB-KW"/>
</dbReference>
<dbReference type="EnsemblPlants" id="OPUNC02G32270.1">
    <property type="protein sequence ID" value="OPUNC02G32270.1"/>
    <property type="gene ID" value="OPUNC02G32270"/>
</dbReference>
<evidence type="ECO:0000259" key="7">
    <source>
        <dbReference type="PROSITE" id="PS51032"/>
    </source>
</evidence>
<dbReference type="OMA" id="GSNMDLW"/>
<evidence type="ECO:0000313" key="9">
    <source>
        <dbReference type="Proteomes" id="UP000026962"/>
    </source>
</evidence>
<dbReference type="GO" id="GO:0009873">
    <property type="term" value="P:ethylene-activated signaling pathway"/>
    <property type="evidence" value="ECO:0007669"/>
    <property type="project" value="InterPro"/>
</dbReference>
<proteinExistence type="predicted"/>
<name>A0A0E0K607_ORYPU</name>
<reference evidence="8" key="1">
    <citation type="submission" date="2015-04" db="UniProtKB">
        <authorList>
            <consortium name="EnsemblPlants"/>
        </authorList>
    </citation>
    <scope>IDENTIFICATION</scope>
</reference>
<dbReference type="InterPro" id="IPR044808">
    <property type="entry name" value="ERF_plant"/>
</dbReference>
<dbReference type="STRING" id="4537.A0A0E0K607"/>
<sequence>MCGGAIIHHLKGHPEGSRRVTEGLLWPEKKKPRWGAGGRRHFGGFVEEDDEDFEADFEEFEVDSGDSDLELGEEEDDDDVVEIKPAAFKRALSRDNLSTITTAGFDGPAARSAKRKRKNQFRGIRQRPWGKWAAEIRDPRKGVRVWLGTFNSAEEAARAYDAEARRIRGKKAKVNFPEAPTTAQKRRAGSTTAKAPKSSVEQKPTVKPAFNNLVNTNAFVYPSAHFTSNKPFVQPDNMPFVPAMNSAAPIDDPIINSDQGSNSFGCSDFGWENDTKTPDITSIAPISTIAEVDESAFIKSSTQNPMVPPVMENSTVDLADSLPDLEPYMRFLLDDGAGDSIDSLLNLDGSQDVVSNMDLWSFDDMPVSDFY</sequence>
<dbReference type="Proteomes" id="UP000026962">
    <property type="component" value="Chromosome 2"/>
</dbReference>
<protein>
    <recommendedName>
        <fullName evidence="7">AP2/ERF domain-containing protein</fullName>
    </recommendedName>
</protein>
<evidence type="ECO:0000256" key="2">
    <source>
        <dbReference type="ARBA" id="ARBA00023015"/>
    </source>
</evidence>
<dbReference type="AlphaFoldDB" id="A0A0E0K607"/>
<dbReference type="SUPFAM" id="SSF54171">
    <property type="entry name" value="DNA-binding domain"/>
    <property type="match status" value="1"/>
</dbReference>
<feature type="domain" description="AP2/ERF" evidence="7">
    <location>
        <begin position="120"/>
        <end position="177"/>
    </location>
</feature>
<dbReference type="InterPro" id="IPR001471">
    <property type="entry name" value="AP2/ERF_dom"/>
</dbReference>
<keyword evidence="4" id="KW-0804">Transcription</keyword>
<dbReference type="Pfam" id="PF00847">
    <property type="entry name" value="AP2"/>
    <property type="match status" value="1"/>
</dbReference>
<dbReference type="Gramene" id="OPUNC02G32270.1">
    <property type="protein sequence ID" value="OPUNC02G32270.1"/>
    <property type="gene ID" value="OPUNC02G32270"/>
</dbReference>
<dbReference type="eggNOG" id="ENOG502QV26">
    <property type="taxonomic scope" value="Eukaryota"/>
</dbReference>
<organism evidence="8">
    <name type="scientific">Oryza punctata</name>
    <name type="common">Red rice</name>
    <dbReference type="NCBI Taxonomy" id="4537"/>
    <lineage>
        <taxon>Eukaryota</taxon>
        <taxon>Viridiplantae</taxon>
        <taxon>Streptophyta</taxon>
        <taxon>Embryophyta</taxon>
        <taxon>Tracheophyta</taxon>
        <taxon>Spermatophyta</taxon>
        <taxon>Magnoliopsida</taxon>
        <taxon>Liliopsida</taxon>
        <taxon>Poales</taxon>
        <taxon>Poaceae</taxon>
        <taxon>BOP clade</taxon>
        <taxon>Oryzoideae</taxon>
        <taxon>Oryzeae</taxon>
        <taxon>Oryzinae</taxon>
        <taxon>Oryza</taxon>
    </lineage>
</organism>
<dbReference type="FunFam" id="3.30.730.10:FF:000001">
    <property type="entry name" value="Ethylene-responsive transcription factor 2"/>
    <property type="match status" value="1"/>
</dbReference>
<dbReference type="InterPro" id="IPR016177">
    <property type="entry name" value="DNA-bd_dom_sf"/>
</dbReference>
<dbReference type="PANTHER" id="PTHR31190">
    <property type="entry name" value="DNA-BINDING DOMAIN"/>
    <property type="match status" value="1"/>
</dbReference>
<dbReference type="HOGENOM" id="CLU_054468_0_0_1"/>
<dbReference type="CDD" id="cd00018">
    <property type="entry name" value="AP2"/>
    <property type="match status" value="1"/>
</dbReference>
<dbReference type="InterPro" id="IPR036955">
    <property type="entry name" value="AP2/ERF_dom_sf"/>
</dbReference>
<evidence type="ECO:0000313" key="8">
    <source>
        <dbReference type="EnsemblPlants" id="OPUNC02G32270.1"/>
    </source>
</evidence>
<keyword evidence="3" id="KW-0238">DNA-binding</keyword>
<dbReference type="PRINTS" id="PR00367">
    <property type="entry name" value="ETHRSPELEMNT"/>
</dbReference>
<dbReference type="GO" id="GO:0005634">
    <property type="term" value="C:nucleus"/>
    <property type="evidence" value="ECO:0007669"/>
    <property type="project" value="UniProtKB-SubCell"/>
</dbReference>
<comment type="subcellular location">
    <subcellularLocation>
        <location evidence="1">Nucleus</location>
    </subcellularLocation>
</comment>
<keyword evidence="2" id="KW-0805">Transcription regulation</keyword>
<dbReference type="Gene3D" id="3.30.730.10">
    <property type="entry name" value="AP2/ERF domain"/>
    <property type="match status" value="1"/>
</dbReference>
<keyword evidence="9" id="KW-1185">Reference proteome</keyword>
<reference evidence="8" key="2">
    <citation type="submission" date="2018-05" db="EMBL/GenBank/DDBJ databases">
        <title>OpunRS2 (Oryza punctata Reference Sequence Version 2).</title>
        <authorList>
            <person name="Zhang J."/>
            <person name="Kudrna D."/>
            <person name="Lee S."/>
            <person name="Talag J."/>
            <person name="Welchert J."/>
            <person name="Wing R.A."/>
        </authorList>
    </citation>
    <scope>NUCLEOTIDE SEQUENCE [LARGE SCALE GENOMIC DNA]</scope>
</reference>
<evidence type="ECO:0000256" key="5">
    <source>
        <dbReference type="ARBA" id="ARBA00023242"/>
    </source>
</evidence>
<evidence type="ECO:0000256" key="1">
    <source>
        <dbReference type="ARBA" id="ARBA00004123"/>
    </source>
</evidence>
<dbReference type="PANTHER" id="PTHR31190:SF44">
    <property type="entry name" value="ETHYLENE-RESPONSIVE TRANSCRIPTION FACTOR 1"/>
    <property type="match status" value="1"/>
</dbReference>
<evidence type="ECO:0000256" key="3">
    <source>
        <dbReference type="ARBA" id="ARBA00023125"/>
    </source>
</evidence>
<dbReference type="PROSITE" id="PS51032">
    <property type="entry name" value="AP2_ERF"/>
    <property type="match status" value="1"/>
</dbReference>
<feature type="region of interest" description="Disordered" evidence="6">
    <location>
        <begin position="177"/>
        <end position="203"/>
    </location>
</feature>
<accession>A0A0E0K607</accession>
<dbReference type="GO" id="GO:0003700">
    <property type="term" value="F:DNA-binding transcription factor activity"/>
    <property type="evidence" value="ECO:0007669"/>
    <property type="project" value="InterPro"/>
</dbReference>
<evidence type="ECO:0000256" key="6">
    <source>
        <dbReference type="SAM" id="MobiDB-lite"/>
    </source>
</evidence>
<dbReference type="SMART" id="SM00380">
    <property type="entry name" value="AP2"/>
    <property type="match status" value="1"/>
</dbReference>
<evidence type="ECO:0000256" key="4">
    <source>
        <dbReference type="ARBA" id="ARBA00023163"/>
    </source>
</evidence>
<keyword evidence="5" id="KW-0539">Nucleus</keyword>